<keyword evidence="7" id="KW-0406">Ion transport</keyword>
<evidence type="ECO:0000256" key="8">
    <source>
        <dbReference type="ARBA" id="ARBA00023136"/>
    </source>
</evidence>
<keyword evidence="12" id="KW-1185">Reference proteome</keyword>
<dbReference type="EMBL" id="BAABRI010000001">
    <property type="protein sequence ID" value="GAA5480840.1"/>
    <property type="molecule type" value="Genomic_DNA"/>
</dbReference>
<evidence type="ECO:0000256" key="4">
    <source>
        <dbReference type="ARBA" id="ARBA00022475"/>
    </source>
</evidence>
<protein>
    <submittedName>
        <fullName evidence="11">K(+)/H(+) antiporter NhaP2</fullName>
    </submittedName>
</protein>
<feature type="transmembrane region" description="Helical" evidence="9">
    <location>
        <begin position="104"/>
        <end position="124"/>
    </location>
</feature>
<feature type="transmembrane region" description="Helical" evidence="9">
    <location>
        <begin position="308"/>
        <end position="326"/>
    </location>
</feature>
<keyword evidence="4" id="KW-1003">Cell membrane</keyword>
<feature type="transmembrane region" description="Helical" evidence="9">
    <location>
        <begin position="365"/>
        <end position="383"/>
    </location>
</feature>
<evidence type="ECO:0000256" key="2">
    <source>
        <dbReference type="ARBA" id="ARBA00022448"/>
    </source>
</evidence>
<dbReference type="Gene3D" id="1.20.1530.20">
    <property type="match status" value="1"/>
</dbReference>
<dbReference type="Proteomes" id="UP001476282">
    <property type="component" value="Unassembled WGS sequence"/>
</dbReference>
<evidence type="ECO:0000313" key="11">
    <source>
        <dbReference type="EMBL" id="GAA5480840.1"/>
    </source>
</evidence>
<keyword evidence="8 9" id="KW-0472">Membrane</keyword>
<comment type="caution">
    <text evidence="11">The sequence shown here is derived from an EMBL/GenBank/DDBJ whole genome shotgun (WGS) entry which is preliminary data.</text>
</comment>
<sequence>MPFPNLMAASSSTGDSTLLLFALVLLLSVLVSQFANRSVLSTAVVFLVAGFICGPGVTGALRLSPDQPIVSGFIELALFSVLYTDGMRVGIRDLTSAWKLPGRALLFGLPLTLVAVGVVAKFLLGLSWTEAAVIGAVLSPTDPVFAAAIVGREEVPYRLRHLLNVESGLNDGLALPLVLIALGIAGKAELELATMLTELGVGVAIGVVVPWIAIRLESTRVFASSEPYRPLLGFAIGLTVLALTRMFHANEFLAAFAAGMTIATKDEKLRERFHELGELLAELFKLAALLIFGALIDPSYFGEIGLTGWTFVFLTLVLARPLAMLVSFAGTDLTKREWVAAAWFGPKGFASVFFAFLVLQHHLDHGVWIFHLLAVTVGTSIIAHSSTDVIVARWFDEEEAQ</sequence>
<accession>A0ABP9UGP9</accession>
<evidence type="ECO:0000256" key="3">
    <source>
        <dbReference type="ARBA" id="ARBA00022449"/>
    </source>
</evidence>
<dbReference type="InterPro" id="IPR038770">
    <property type="entry name" value="Na+/solute_symporter_sf"/>
</dbReference>
<evidence type="ECO:0000256" key="5">
    <source>
        <dbReference type="ARBA" id="ARBA00022692"/>
    </source>
</evidence>
<evidence type="ECO:0000259" key="10">
    <source>
        <dbReference type="Pfam" id="PF00999"/>
    </source>
</evidence>
<feature type="transmembrane region" description="Helical" evidence="9">
    <location>
        <begin position="234"/>
        <end position="258"/>
    </location>
</feature>
<feature type="transmembrane region" description="Helical" evidence="9">
    <location>
        <begin position="279"/>
        <end position="296"/>
    </location>
</feature>
<dbReference type="PANTHER" id="PTHR32507:SF8">
    <property type="entry name" value="CNH1P"/>
    <property type="match status" value="1"/>
</dbReference>
<feature type="transmembrane region" description="Helical" evidence="9">
    <location>
        <begin position="42"/>
        <end position="61"/>
    </location>
</feature>
<keyword evidence="6 9" id="KW-1133">Transmembrane helix</keyword>
<dbReference type="Pfam" id="PF00999">
    <property type="entry name" value="Na_H_Exchanger"/>
    <property type="match status" value="1"/>
</dbReference>
<reference evidence="11 12" key="1">
    <citation type="submission" date="2024-02" db="EMBL/GenBank/DDBJ databases">
        <title>Haloferula sargassicola NBRC 104335.</title>
        <authorList>
            <person name="Ichikawa N."/>
            <person name="Katano-Makiyama Y."/>
            <person name="Hidaka K."/>
        </authorList>
    </citation>
    <scope>NUCLEOTIDE SEQUENCE [LARGE SCALE GENOMIC DNA]</scope>
    <source>
        <strain evidence="11 12">NBRC 104335</strain>
    </source>
</reference>
<keyword evidence="2" id="KW-0813">Transport</keyword>
<dbReference type="PANTHER" id="PTHR32507">
    <property type="entry name" value="NA(+)/H(+) ANTIPORTER 1"/>
    <property type="match status" value="1"/>
</dbReference>
<feature type="transmembrane region" description="Helical" evidence="9">
    <location>
        <begin position="195"/>
        <end position="214"/>
    </location>
</feature>
<comment type="subcellular location">
    <subcellularLocation>
        <location evidence="1">Cell membrane</location>
        <topology evidence="1">Multi-pass membrane protein</topology>
    </subcellularLocation>
</comment>
<keyword evidence="3" id="KW-0050">Antiport</keyword>
<feature type="transmembrane region" description="Helical" evidence="9">
    <location>
        <begin position="338"/>
        <end position="359"/>
    </location>
</feature>
<evidence type="ECO:0000313" key="12">
    <source>
        <dbReference type="Proteomes" id="UP001476282"/>
    </source>
</evidence>
<dbReference type="InterPro" id="IPR006153">
    <property type="entry name" value="Cation/H_exchanger_TM"/>
</dbReference>
<feature type="domain" description="Cation/H+ exchanger transmembrane" evidence="10">
    <location>
        <begin position="26"/>
        <end position="391"/>
    </location>
</feature>
<evidence type="ECO:0000256" key="1">
    <source>
        <dbReference type="ARBA" id="ARBA00004651"/>
    </source>
</evidence>
<evidence type="ECO:0000256" key="9">
    <source>
        <dbReference type="SAM" id="Phobius"/>
    </source>
</evidence>
<name>A0ABP9UGP9_9BACT</name>
<evidence type="ECO:0000256" key="7">
    <source>
        <dbReference type="ARBA" id="ARBA00023065"/>
    </source>
</evidence>
<evidence type="ECO:0000256" key="6">
    <source>
        <dbReference type="ARBA" id="ARBA00022989"/>
    </source>
</evidence>
<organism evidence="11 12">
    <name type="scientific">Haloferula sargassicola</name>
    <dbReference type="NCBI Taxonomy" id="490096"/>
    <lineage>
        <taxon>Bacteria</taxon>
        <taxon>Pseudomonadati</taxon>
        <taxon>Verrucomicrobiota</taxon>
        <taxon>Verrucomicrobiia</taxon>
        <taxon>Verrucomicrobiales</taxon>
        <taxon>Verrucomicrobiaceae</taxon>
        <taxon>Haloferula</taxon>
    </lineage>
</organism>
<proteinExistence type="predicted"/>
<keyword evidence="5 9" id="KW-0812">Transmembrane</keyword>
<dbReference type="RefSeq" id="WP_353564998.1">
    <property type="nucleotide sequence ID" value="NZ_BAABRI010000001.1"/>
</dbReference>
<gene>
    <name evidence="11" type="primary">nhaP2_1</name>
    <name evidence="11" type="ORF">Hsar01_00044</name>
</gene>